<evidence type="ECO:0000313" key="1">
    <source>
        <dbReference type="EMBL" id="MBB5491397.1"/>
    </source>
</evidence>
<name>A0A840WI82_9ACTN</name>
<reference evidence="1 2" key="1">
    <citation type="submission" date="2020-08" db="EMBL/GenBank/DDBJ databases">
        <title>Sequencing the genomes of 1000 actinobacteria strains.</title>
        <authorList>
            <person name="Klenk H.-P."/>
        </authorList>
    </citation>
    <scope>NUCLEOTIDE SEQUENCE [LARGE SCALE GENOMIC DNA]</scope>
    <source>
        <strain evidence="1 2">DSM 44598</strain>
    </source>
</reference>
<dbReference type="AlphaFoldDB" id="A0A840WI82"/>
<accession>A0A840WI82</accession>
<keyword evidence="2" id="KW-1185">Reference proteome</keyword>
<dbReference type="EMBL" id="JACHDO010000001">
    <property type="protein sequence ID" value="MBB5491397.1"/>
    <property type="molecule type" value="Genomic_DNA"/>
</dbReference>
<sequence>MPGPTCLNCLNHPGWAADAPRAREEPTNHCRSCLGSGCDQRCPLVPEGFWAQVDHQLARIRGQRVSTFDQVRAVLLDECYDAIIAEVNCNFVRRFSTDQAFFAGSGGEESLLETLSEAGWETTAVEAPYHYVMTHPGTDETLTYIEGDLERGGAMLRS</sequence>
<proteinExistence type="predicted"/>
<dbReference type="Proteomes" id="UP000579647">
    <property type="component" value="Unassembled WGS sequence"/>
</dbReference>
<evidence type="ECO:0000313" key="2">
    <source>
        <dbReference type="Proteomes" id="UP000579647"/>
    </source>
</evidence>
<comment type="caution">
    <text evidence="1">The sequence shown here is derived from an EMBL/GenBank/DDBJ whole genome shotgun (WGS) entry which is preliminary data.</text>
</comment>
<dbReference type="RefSeq" id="WP_184365096.1">
    <property type="nucleotide sequence ID" value="NZ_BAAAKM010000133.1"/>
</dbReference>
<gene>
    <name evidence="1" type="ORF">HNR07_002534</name>
</gene>
<protein>
    <submittedName>
        <fullName evidence="1">Uncharacterized protein</fullName>
    </submittedName>
</protein>
<organism evidence="1 2">
    <name type="scientific">Nocardiopsis metallicus</name>
    <dbReference type="NCBI Taxonomy" id="179819"/>
    <lineage>
        <taxon>Bacteria</taxon>
        <taxon>Bacillati</taxon>
        <taxon>Actinomycetota</taxon>
        <taxon>Actinomycetes</taxon>
        <taxon>Streptosporangiales</taxon>
        <taxon>Nocardiopsidaceae</taxon>
        <taxon>Nocardiopsis</taxon>
    </lineage>
</organism>